<name>A0A9J7BKL4_9BACT</name>
<protein>
    <submittedName>
        <fullName evidence="2">Uncharacterized protein</fullName>
    </submittedName>
</protein>
<reference evidence="2" key="1">
    <citation type="submission" date="2021-04" db="EMBL/GenBank/DDBJ databases">
        <title>Phylogenetic analysis of Acidobacteriaceae.</title>
        <authorList>
            <person name="Qiu L."/>
            <person name="Zhang Q."/>
        </authorList>
    </citation>
    <scope>NUCLEOTIDE SEQUENCE</scope>
    <source>
        <strain evidence="2">DSM 25168</strain>
    </source>
</reference>
<dbReference type="EMBL" id="CP093313">
    <property type="protein sequence ID" value="UWZ82985.1"/>
    <property type="molecule type" value="Genomic_DNA"/>
</dbReference>
<accession>A0A9J7BKL4</accession>
<evidence type="ECO:0000256" key="1">
    <source>
        <dbReference type="SAM" id="Phobius"/>
    </source>
</evidence>
<evidence type="ECO:0000313" key="2">
    <source>
        <dbReference type="EMBL" id="UWZ82985.1"/>
    </source>
</evidence>
<keyword evidence="1" id="KW-0472">Membrane</keyword>
<keyword evidence="1" id="KW-1133">Transmembrane helix</keyword>
<keyword evidence="1" id="KW-0812">Transmembrane</keyword>
<dbReference type="RefSeq" id="WP_260792318.1">
    <property type="nucleotide sequence ID" value="NZ_CP093313.1"/>
</dbReference>
<proteinExistence type="predicted"/>
<sequence>MTPNRHRNAWIWVAITAIALATVARAESGFELARVYANPVLVYLATDHQAQAAETAQIHKGSVAAARALSSTSTNSGMWLELLPILFVGLLLPFGLLSPLSSLSLGRQFAAPAIPALFQRPPPAQLL</sequence>
<gene>
    <name evidence="2" type="ORF">MOP44_20730</name>
</gene>
<evidence type="ECO:0000313" key="3">
    <source>
        <dbReference type="Proteomes" id="UP001059380"/>
    </source>
</evidence>
<dbReference type="Proteomes" id="UP001059380">
    <property type="component" value="Chromosome"/>
</dbReference>
<dbReference type="AlphaFoldDB" id="A0A9J7BKL4"/>
<dbReference type="KEGG" id="orp:MOP44_20730"/>
<keyword evidence="3" id="KW-1185">Reference proteome</keyword>
<feature type="transmembrane region" description="Helical" evidence="1">
    <location>
        <begin position="78"/>
        <end position="97"/>
    </location>
</feature>
<organism evidence="2 3">
    <name type="scientific">Occallatibacter riparius</name>
    <dbReference type="NCBI Taxonomy" id="1002689"/>
    <lineage>
        <taxon>Bacteria</taxon>
        <taxon>Pseudomonadati</taxon>
        <taxon>Acidobacteriota</taxon>
        <taxon>Terriglobia</taxon>
        <taxon>Terriglobales</taxon>
        <taxon>Acidobacteriaceae</taxon>
        <taxon>Occallatibacter</taxon>
    </lineage>
</organism>